<feature type="region of interest" description="Disordered" evidence="1">
    <location>
        <begin position="48"/>
        <end position="68"/>
    </location>
</feature>
<reference evidence="3" key="1">
    <citation type="submission" date="2025-08" db="UniProtKB">
        <authorList>
            <consortium name="RefSeq"/>
        </authorList>
    </citation>
    <scope>IDENTIFICATION</scope>
    <source>
        <tissue evidence="3">Muscle</tissue>
    </source>
</reference>
<feature type="region of interest" description="Disordered" evidence="1">
    <location>
        <begin position="325"/>
        <end position="350"/>
    </location>
</feature>
<feature type="compositionally biased region" description="Polar residues" evidence="1">
    <location>
        <begin position="48"/>
        <end position="63"/>
    </location>
</feature>
<feature type="compositionally biased region" description="Low complexity" evidence="1">
    <location>
        <begin position="325"/>
        <end position="341"/>
    </location>
</feature>
<dbReference type="GeneID" id="106464032"/>
<evidence type="ECO:0000313" key="3">
    <source>
        <dbReference type="RefSeq" id="XP_022247743.1"/>
    </source>
</evidence>
<organism evidence="2 3">
    <name type="scientific">Limulus polyphemus</name>
    <name type="common">Atlantic horseshoe crab</name>
    <dbReference type="NCBI Taxonomy" id="6850"/>
    <lineage>
        <taxon>Eukaryota</taxon>
        <taxon>Metazoa</taxon>
        <taxon>Ecdysozoa</taxon>
        <taxon>Arthropoda</taxon>
        <taxon>Chelicerata</taxon>
        <taxon>Merostomata</taxon>
        <taxon>Xiphosura</taxon>
        <taxon>Limulidae</taxon>
        <taxon>Limulus</taxon>
    </lineage>
</organism>
<evidence type="ECO:0000313" key="2">
    <source>
        <dbReference type="Proteomes" id="UP000694941"/>
    </source>
</evidence>
<gene>
    <name evidence="3" type="primary">LOC106464032</name>
</gene>
<name>A0ABM1SVT7_LIMPO</name>
<protein>
    <submittedName>
        <fullName evidence="3">Uncharacterized protein LOC106464032</fullName>
    </submittedName>
</protein>
<evidence type="ECO:0000256" key="1">
    <source>
        <dbReference type="SAM" id="MobiDB-lite"/>
    </source>
</evidence>
<dbReference type="Proteomes" id="UP000694941">
    <property type="component" value="Unplaced"/>
</dbReference>
<accession>A0ABM1SVT7</accession>
<sequence>MGSCYSCKASSVNHSYQYTTVSMEPAKYEDSLKPVRPIPYVRSTSESSFGSLFKKGNSSSSRLPQPWKRNEIASFQKDSLLNNPKNLPCRSKQYSFFENSSGALGNNRFSLSSGTSASNKSSIPQSEQDCSGNLVSYPDSNLLQKHSINPVNNLSNFDTVEVSRKKDACDPVINTSGSAVYYKQDRMVSNSKYKQQTQRTMLHSLESHGKYSLGVSPTKQAERQLNLRAVSRSCPNYVGQSVAKENEKGQCNRIRVHSFQKPTKLTAHITGLPQPQVPQFLGHRPQMDLYGDQIRTKSHESSSGDIVKTTCTTCTTLQNKNNNKIQLSSSKSSKISKQPSESNEEADSSYSSVINNLLDKDSGIGNSFAESENKGDDSDTLKDVEHFDSFESSPVSQDNSSIAFNSAETSKIPEHPKTAVQKRLEFVKERSLYHMKSPSVKQQFHLQNNFDTSLLTDSPGKQTKSSSDAVYPHSYGSYRGLLAYRKIPPLKHFQDVPAWKKMCDSSFNQRRSYEHYSTTTPKAVKQVLNQELTSSAENQIKNKSQNVKEKEVIFKSSPRGSKYKDSNSRCYLKGSKNNTGQISDDIPDSKSQLLVNSRLETENKDFISNDEISDQLKPTLCEEERTNENTCGSTLQQSVSELQQLQTASTFNQISDKHSALCRGSLKSYSDIGSSCSSLASDDLMLDFEKSMDNIFGEATKDEESLQHAIIDEIEEEKHDKFSPLTRPCIKRHSFTDFESRSVPRMRLERKGLHARADGLSRRPSSLEHFKEWRHRSVSLPLRPPRQLTITEGEDGSMRLDASSYRVLCQDLNSMKTMLLRLKRVLQESETLNPFETYSQLAVFYPNSSTSDSSIVYAAPADGGKMKNEASDLPILMQENADLRRQLVLLQQQLKERDCTIHLLQQQMTKYTTVPGSSRGKLLSNSTTQTDKPRDSAVSCSLSEEPNPDGSHSGLLVRYI</sequence>
<keyword evidence="2" id="KW-1185">Reference proteome</keyword>
<dbReference type="RefSeq" id="XP_022247743.1">
    <property type="nucleotide sequence ID" value="XM_022392035.1"/>
</dbReference>
<feature type="region of interest" description="Disordered" evidence="1">
    <location>
        <begin position="111"/>
        <end position="135"/>
    </location>
</feature>
<proteinExistence type="predicted"/>
<feature type="region of interest" description="Disordered" evidence="1">
    <location>
        <begin position="914"/>
        <end position="960"/>
    </location>
</feature>
<feature type="region of interest" description="Disordered" evidence="1">
    <location>
        <begin position="537"/>
        <end position="588"/>
    </location>
</feature>